<proteinExistence type="predicted"/>
<organism evidence="2">
    <name type="scientific">Nanobsidianus stetteri</name>
    <dbReference type="NCBI Taxonomy" id="1294122"/>
    <lineage>
        <taxon>Archaea</taxon>
        <taxon>Nanobdellota</taxon>
        <taxon>Candidatus Nanoarchaeia</taxon>
        <taxon>Nanoarchaeales</taxon>
        <taxon>Nanopusillaceae</taxon>
        <taxon>Candidatus Nanobsidianus</taxon>
    </lineage>
</organism>
<keyword evidence="1" id="KW-0812">Transmembrane</keyword>
<accession>A0A2T9WLF4</accession>
<dbReference type="AlphaFoldDB" id="A0A2T9WLF4"/>
<comment type="caution">
    <text evidence="2">The sequence shown here is derived from an EMBL/GenBank/DDBJ whole genome shotgun (WGS) entry which is preliminary data.</text>
</comment>
<reference evidence="2" key="2">
    <citation type="submission" date="2017-05" db="EMBL/GenBank/DDBJ databases">
        <authorList>
            <person name="Song R."/>
            <person name="Chenine A.L."/>
            <person name="Ruprecht R.M."/>
        </authorList>
    </citation>
    <scope>NUCLEOTIDE SEQUENCE</scope>
    <source>
        <strain evidence="2">SCGC AB-777_F03</strain>
    </source>
</reference>
<feature type="transmembrane region" description="Helical" evidence="1">
    <location>
        <begin position="21"/>
        <end position="46"/>
    </location>
</feature>
<dbReference type="EMBL" id="QEFP01000005">
    <property type="protein sequence ID" value="PVU68660.1"/>
    <property type="molecule type" value="Genomic_DNA"/>
</dbReference>
<sequence>MKIHYKKLIKSKVFINDMKSISDSVIELIIVIIIIIFVIIVFFNVLKGLSYAGRPEAKFGYALAGSISFTINPVAQGISDAATIANDVLLGVFIATTVAGIVSGIKANYDENVEFLESIGYDEETIQNINKKYLLFEDIENGGFPKDKIASGIGNAYKKVFTNPLGAGLLFGTLGLDALSYALNNMAHAIQDPILYYLVPEGVVAVNLSNIGNAQVNEMLNDLNQSYANYIEQQGYCSDPTSSECQNLYATYLIAKYLFYTYGETLGQSVTIAGNHNEYALLLFDYNSNYIVTLNDVLCMLDMMEYYNQVPLEVMYGDNVIYNSNFNIACQVLSNRDPSVMSSNPQDSNVYNKLLVNSYEVGQNGNVDENWSTSNNFPPNQVIIIPANMQLPNGIIIEYTYEGGNRAILLTSISGSSSSSGGS</sequence>
<keyword evidence="1" id="KW-0472">Membrane</keyword>
<keyword evidence="1" id="KW-1133">Transmembrane helix</keyword>
<evidence type="ECO:0000256" key="1">
    <source>
        <dbReference type="SAM" id="Phobius"/>
    </source>
</evidence>
<protein>
    <submittedName>
        <fullName evidence="2">Uncharacterized protein</fullName>
    </submittedName>
</protein>
<gene>
    <name evidence="2" type="ORF">DDW03_01535</name>
</gene>
<reference evidence="2" key="1">
    <citation type="journal article" date="2015" name="Appl. Environ. Microbiol.">
        <title>Nanoarchaeota, Their Sulfolobales Host, and Nanoarchaeota Virus Distribution across Yellowstone National Park Hot Springs.</title>
        <authorList>
            <person name="Munson-McGee J.H."/>
            <person name="Field E.K."/>
            <person name="Bateson M."/>
            <person name="Rooney C."/>
            <person name="Stepanauskas R."/>
            <person name="Young M.J."/>
        </authorList>
    </citation>
    <scope>NUCLEOTIDE SEQUENCE [LARGE SCALE GENOMIC DNA]</scope>
    <source>
        <strain evidence="2">SCGC AB-777_F03</strain>
    </source>
</reference>
<name>A0A2T9WLF4_NANST</name>
<evidence type="ECO:0000313" key="2">
    <source>
        <dbReference type="EMBL" id="PVU68660.1"/>
    </source>
</evidence>